<dbReference type="PANTHER" id="PTHR30221:SF1">
    <property type="entry name" value="SMALL-CONDUCTANCE MECHANOSENSITIVE CHANNEL"/>
    <property type="match status" value="1"/>
</dbReference>
<feature type="region of interest" description="Disordered" evidence="8">
    <location>
        <begin position="145"/>
        <end position="194"/>
    </location>
</feature>
<evidence type="ECO:0000259" key="10">
    <source>
        <dbReference type="Pfam" id="PF00924"/>
    </source>
</evidence>
<evidence type="ECO:0000256" key="8">
    <source>
        <dbReference type="SAM" id="MobiDB-lite"/>
    </source>
</evidence>
<dbReference type="PANTHER" id="PTHR30221">
    <property type="entry name" value="SMALL-CONDUCTANCE MECHANOSENSITIVE CHANNEL"/>
    <property type="match status" value="1"/>
</dbReference>
<evidence type="ECO:0000313" key="12">
    <source>
        <dbReference type="EMBL" id="AOY80007.1"/>
    </source>
</evidence>
<dbReference type="AlphaFoldDB" id="A0A1D9FXC6"/>
<dbReference type="SUPFAM" id="SSF82861">
    <property type="entry name" value="Mechanosensitive channel protein MscS (YggB), transmembrane region"/>
    <property type="match status" value="1"/>
</dbReference>
<comment type="subcellular location">
    <subcellularLocation>
        <location evidence="1">Cell membrane</location>
        <topology evidence="1">Multi-pass membrane protein</topology>
    </subcellularLocation>
</comment>
<reference evidence="13" key="1">
    <citation type="submission" date="2016-10" db="EMBL/GenBank/DDBJ databases">
        <title>Comparative genomics uncovers the prolific and rare metabolic potential of the cyanobacterial genus Moorea.</title>
        <authorList>
            <person name="Leao T."/>
            <person name="Castelao G."/>
            <person name="Korobeynikov A."/>
            <person name="Monroe E.A."/>
            <person name="Podell S."/>
            <person name="Glukhov E."/>
            <person name="Allen E."/>
            <person name="Gerwick W.H."/>
            <person name="Gerwick L."/>
        </authorList>
    </citation>
    <scope>NUCLEOTIDE SEQUENCE [LARGE SCALE GENOMIC DNA]</scope>
    <source>
        <strain evidence="13">JHB</strain>
    </source>
</reference>
<evidence type="ECO:0000256" key="4">
    <source>
        <dbReference type="ARBA" id="ARBA00022692"/>
    </source>
</evidence>
<gene>
    <name evidence="12" type="ORF">BJP36_08780</name>
</gene>
<evidence type="ECO:0000256" key="3">
    <source>
        <dbReference type="ARBA" id="ARBA00022475"/>
    </source>
</evidence>
<dbReference type="Gene3D" id="2.30.30.60">
    <property type="match status" value="1"/>
</dbReference>
<dbReference type="Pfam" id="PF00924">
    <property type="entry name" value="MS_channel_2nd"/>
    <property type="match status" value="1"/>
</dbReference>
<name>A0A1D9FXC6_MOOP1</name>
<dbReference type="Gene3D" id="3.30.70.100">
    <property type="match status" value="1"/>
</dbReference>
<dbReference type="InterPro" id="IPR006685">
    <property type="entry name" value="MscS_channel_2nd"/>
</dbReference>
<dbReference type="EMBL" id="CP017708">
    <property type="protein sequence ID" value="AOY80007.1"/>
    <property type="molecule type" value="Genomic_DNA"/>
</dbReference>
<evidence type="ECO:0000256" key="9">
    <source>
        <dbReference type="SAM" id="Phobius"/>
    </source>
</evidence>
<organism evidence="12 13">
    <name type="scientific">Moorena producens (strain JHB)</name>
    <dbReference type="NCBI Taxonomy" id="1454205"/>
    <lineage>
        <taxon>Bacteria</taxon>
        <taxon>Bacillati</taxon>
        <taxon>Cyanobacteriota</taxon>
        <taxon>Cyanophyceae</taxon>
        <taxon>Coleofasciculales</taxon>
        <taxon>Coleofasciculaceae</taxon>
        <taxon>Moorena</taxon>
    </lineage>
</organism>
<keyword evidence="7" id="KW-0175">Coiled coil</keyword>
<dbReference type="Gene3D" id="1.10.287.1260">
    <property type="match status" value="1"/>
</dbReference>
<dbReference type="GO" id="GO:0005886">
    <property type="term" value="C:plasma membrane"/>
    <property type="evidence" value="ECO:0007669"/>
    <property type="project" value="UniProtKB-SubCell"/>
</dbReference>
<keyword evidence="3" id="KW-1003">Cell membrane</keyword>
<evidence type="ECO:0000256" key="6">
    <source>
        <dbReference type="ARBA" id="ARBA00023136"/>
    </source>
</evidence>
<feature type="domain" description="Mechanosensitive ion channel MscS C-terminal" evidence="11">
    <location>
        <begin position="478"/>
        <end position="557"/>
    </location>
</feature>
<dbReference type="InterPro" id="IPR010920">
    <property type="entry name" value="LSM_dom_sf"/>
</dbReference>
<dbReference type="InterPro" id="IPR045275">
    <property type="entry name" value="MscS_archaea/bacteria_type"/>
</dbReference>
<evidence type="ECO:0000259" key="11">
    <source>
        <dbReference type="Pfam" id="PF21082"/>
    </source>
</evidence>
<evidence type="ECO:0000256" key="1">
    <source>
        <dbReference type="ARBA" id="ARBA00004651"/>
    </source>
</evidence>
<dbReference type="InterPro" id="IPR023408">
    <property type="entry name" value="MscS_beta-dom_sf"/>
</dbReference>
<feature type="transmembrane region" description="Helical" evidence="9">
    <location>
        <begin position="361"/>
        <end position="378"/>
    </location>
</feature>
<feature type="transmembrane region" description="Helical" evidence="9">
    <location>
        <begin position="384"/>
        <end position="404"/>
    </location>
</feature>
<feature type="region of interest" description="Disordered" evidence="8">
    <location>
        <begin position="578"/>
        <end position="610"/>
    </location>
</feature>
<proteinExistence type="inferred from homology"/>
<dbReference type="SUPFAM" id="SSF82689">
    <property type="entry name" value="Mechanosensitive channel protein MscS (YggB), C-terminal domain"/>
    <property type="match status" value="1"/>
</dbReference>
<evidence type="ECO:0000256" key="5">
    <source>
        <dbReference type="ARBA" id="ARBA00022989"/>
    </source>
</evidence>
<evidence type="ECO:0000256" key="7">
    <source>
        <dbReference type="SAM" id="Coils"/>
    </source>
</evidence>
<dbReference type="InterPro" id="IPR011014">
    <property type="entry name" value="MscS_channel_TM-2"/>
</dbReference>
<dbReference type="GO" id="GO:0008381">
    <property type="term" value="F:mechanosensitive monoatomic ion channel activity"/>
    <property type="evidence" value="ECO:0007669"/>
    <property type="project" value="InterPro"/>
</dbReference>
<evidence type="ECO:0000256" key="2">
    <source>
        <dbReference type="ARBA" id="ARBA00008017"/>
    </source>
</evidence>
<feature type="transmembrane region" description="Helical" evidence="9">
    <location>
        <begin position="322"/>
        <end position="340"/>
    </location>
</feature>
<evidence type="ECO:0000313" key="13">
    <source>
        <dbReference type="Proteomes" id="UP000176944"/>
    </source>
</evidence>
<keyword evidence="4 9" id="KW-0812">Transmembrane</keyword>
<dbReference type="Pfam" id="PF21082">
    <property type="entry name" value="MS_channel_3rd"/>
    <property type="match status" value="1"/>
</dbReference>
<comment type="similarity">
    <text evidence="2">Belongs to the MscS (TC 1.A.23) family.</text>
</comment>
<dbReference type="SUPFAM" id="SSF50182">
    <property type="entry name" value="Sm-like ribonucleoproteins"/>
    <property type="match status" value="1"/>
</dbReference>
<feature type="coiled-coil region" evidence="7">
    <location>
        <begin position="215"/>
        <end position="242"/>
    </location>
</feature>
<protein>
    <submittedName>
        <fullName evidence="12">Mechanosensitive ion channel</fullName>
    </submittedName>
</protein>
<sequence length="610" mass="67839">MIRYRQRKISILFGSLLIIGAWWLPAQAKQTTNPVLEKAVTTEDPTIPIEELELMLKPLTLDELEGEAEAWMFLLKTKVKELSDAEIAVKRKNRELQQTKEAVDALEDAKEALEEATDTKEKIETEGSAEGRLKALKAAEEAQEALEKAQESVEEAVTEEEKTKQDKTLQGAIDKAVEGTEKEKDKAKTSNEDVAKVQEKIGTISNKIVTDEQEQKKTEQGLDKAKQDLEEAVEAKTEVKKQVLVNMTRLREERTALSDRFEVVLEELETKGGDVELYHKYVDAISGIKVDVTDTQGTWITIVGWLQSKEGGLRWANNIGKFLGIVAGFSILSLIVGTVLEKSLWMFPNMSAMLRQFVVRITRQGLFVVGIILGITALEVSIGPLMAMIGAAGFVVAFAFQNTLGNFANGLMILLYKPFDVGDMIEVAGVKGKVQDVNLVCTTIKTYENKIIIIPNNSIWGNVIENETSSPVRAMFLTVRISYSNSITQAIQVLKDIANSHPLVLEDPGPWIDTGELAEYAVNIWFMAYTKKQDYWTAYCDISRIIKERFEQEGIVIPLPQQEIYISQAMAQPEVSGAKTFKGNDLPLEGSHGQRATPKPHSSFPNGKTA</sequence>
<feature type="domain" description="Mechanosensitive ion channel MscS" evidence="10">
    <location>
        <begin position="402"/>
        <end position="467"/>
    </location>
</feature>
<accession>A0A1D9FXC6</accession>
<dbReference type="InterPro" id="IPR011066">
    <property type="entry name" value="MscS_channel_C_sf"/>
</dbReference>
<keyword evidence="6 9" id="KW-0472">Membrane</keyword>
<keyword evidence="5 9" id="KW-1133">Transmembrane helix</keyword>
<dbReference type="Proteomes" id="UP000176944">
    <property type="component" value="Chromosome"/>
</dbReference>
<dbReference type="InterPro" id="IPR049278">
    <property type="entry name" value="MS_channel_C"/>
</dbReference>
<feature type="compositionally biased region" description="Basic and acidic residues" evidence="8">
    <location>
        <begin position="175"/>
        <end position="194"/>
    </location>
</feature>